<dbReference type="Proteomes" id="UP000887116">
    <property type="component" value="Unassembled WGS sequence"/>
</dbReference>
<reference evidence="7" key="1">
    <citation type="submission" date="2020-07" db="EMBL/GenBank/DDBJ databases">
        <title>Multicomponent nature underlies the extraordinary mechanical properties of spider dragline silk.</title>
        <authorList>
            <person name="Kono N."/>
            <person name="Nakamura H."/>
            <person name="Mori M."/>
            <person name="Yoshida Y."/>
            <person name="Ohtoshi R."/>
            <person name="Malay A.D."/>
            <person name="Moran D.A.P."/>
            <person name="Tomita M."/>
            <person name="Numata K."/>
            <person name="Arakawa K."/>
        </authorList>
    </citation>
    <scope>NUCLEOTIDE SEQUENCE</scope>
</reference>
<comment type="caution">
    <text evidence="7">The sequence shown here is derived from an EMBL/GenBank/DDBJ whole genome shotgun (WGS) entry which is preliminary data.</text>
</comment>
<feature type="transmembrane region" description="Helical" evidence="6">
    <location>
        <begin position="49"/>
        <end position="70"/>
    </location>
</feature>
<dbReference type="GO" id="GO:0007606">
    <property type="term" value="P:sensory perception of chemical stimulus"/>
    <property type="evidence" value="ECO:0007669"/>
    <property type="project" value="TreeGrafter"/>
</dbReference>
<evidence type="ECO:0008006" key="9">
    <source>
        <dbReference type="Google" id="ProtNLM"/>
    </source>
</evidence>
<evidence type="ECO:0000256" key="3">
    <source>
        <dbReference type="ARBA" id="ARBA00022989"/>
    </source>
</evidence>
<dbReference type="GO" id="GO:0051606">
    <property type="term" value="P:detection of stimulus"/>
    <property type="evidence" value="ECO:0007669"/>
    <property type="project" value="UniProtKB-ARBA"/>
</dbReference>
<dbReference type="PANTHER" id="PTHR21421">
    <property type="entry name" value="GUSTATORY RECEPTOR"/>
    <property type="match status" value="1"/>
</dbReference>
<feature type="transmembrane region" description="Helical" evidence="6">
    <location>
        <begin position="156"/>
        <end position="179"/>
    </location>
</feature>
<proteinExistence type="predicted"/>
<evidence type="ECO:0000256" key="5">
    <source>
        <dbReference type="ARBA" id="ARBA00023170"/>
    </source>
</evidence>
<keyword evidence="2 6" id="KW-0812">Transmembrane</keyword>
<evidence type="ECO:0000313" key="8">
    <source>
        <dbReference type="Proteomes" id="UP000887116"/>
    </source>
</evidence>
<sequence length="184" mass="20862">MVKLIRVYAQKLKERSRYMAWNVETISEDISIFKNLTFRLHEVDQAVNIYALLIYGAVISGFFNTVSVMVSGDESFKVPVTTVYIVWVFVNSVGVLIILSYYGTSIADQGNEVKRKMIEYSDKFVRFSPPLSAMQMFQFLFEIVMKTNMMVTGGGIFAINFGLILSIASVMVTYGVLILQLDQK</sequence>
<dbReference type="PANTHER" id="PTHR21421:SF29">
    <property type="entry name" value="GUSTATORY RECEPTOR 5A FOR TREHALOSE-RELATED"/>
    <property type="match status" value="1"/>
</dbReference>
<comment type="subcellular location">
    <subcellularLocation>
        <location evidence="1">Membrane</location>
        <topology evidence="1">Multi-pass membrane protein</topology>
    </subcellularLocation>
</comment>
<dbReference type="GO" id="GO:0016020">
    <property type="term" value="C:membrane"/>
    <property type="evidence" value="ECO:0007669"/>
    <property type="project" value="UniProtKB-SubCell"/>
</dbReference>
<gene>
    <name evidence="7" type="primary">AVEN_152599_1</name>
    <name evidence="7" type="ORF">TNCT_59621</name>
</gene>
<organism evidence="7 8">
    <name type="scientific">Trichonephila clavata</name>
    <name type="common">Joro spider</name>
    <name type="synonym">Nephila clavata</name>
    <dbReference type="NCBI Taxonomy" id="2740835"/>
    <lineage>
        <taxon>Eukaryota</taxon>
        <taxon>Metazoa</taxon>
        <taxon>Ecdysozoa</taxon>
        <taxon>Arthropoda</taxon>
        <taxon>Chelicerata</taxon>
        <taxon>Arachnida</taxon>
        <taxon>Araneae</taxon>
        <taxon>Araneomorphae</taxon>
        <taxon>Entelegynae</taxon>
        <taxon>Araneoidea</taxon>
        <taxon>Nephilidae</taxon>
        <taxon>Trichonephila</taxon>
    </lineage>
</organism>
<feature type="transmembrane region" description="Helical" evidence="6">
    <location>
        <begin position="82"/>
        <end position="103"/>
    </location>
</feature>
<dbReference type="EMBL" id="BMAO01010834">
    <property type="protein sequence ID" value="GFQ69785.1"/>
    <property type="molecule type" value="Genomic_DNA"/>
</dbReference>
<keyword evidence="3 6" id="KW-1133">Transmembrane helix</keyword>
<evidence type="ECO:0000256" key="4">
    <source>
        <dbReference type="ARBA" id="ARBA00023136"/>
    </source>
</evidence>
<evidence type="ECO:0000256" key="1">
    <source>
        <dbReference type="ARBA" id="ARBA00004141"/>
    </source>
</evidence>
<feature type="transmembrane region" description="Helical" evidence="6">
    <location>
        <begin position="124"/>
        <end position="144"/>
    </location>
</feature>
<protein>
    <recommendedName>
        <fullName evidence="9">Gustatory receptor</fullName>
    </recommendedName>
</protein>
<evidence type="ECO:0000256" key="2">
    <source>
        <dbReference type="ARBA" id="ARBA00022692"/>
    </source>
</evidence>
<dbReference type="AlphaFoldDB" id="A0A8X6K9Z5"/>
<accession>A0A8X6K9Z5</accession>
<name>A0A8X6K9Z5_TRICU</name>
<keyword evidence="8" id="KW-1185">Reference proteome</keyword>
<keyword evidence="5" id="KW-0675">Receptor</keyword>
<dbReference type="GO" id="GO:0038023">
    <property type="term" value="F:signaling receptor activity"/>
    <property type="evidence" value="ECO:0007669"/>
    <property type="project" value="UniProtKB-ARBA"/>
</dbReference>
<evidence type="ECO:0000256" key="6">
    <source>
        <dbReference type="SAM" id="Phobius"/>
    </source>
</evidence>
<dbReference type="OrthoDB" id="6430723at2759"/>
<keyword evidence="4 6" id="KW-0472">Membrane</keyword>
<evidence type="ECO:0000313" key="7">
    <source>
        <dbReference type="EMBL" id="GFQ69785.1"/>
    </source>
</evidence>